<evidence type="ECO:0000313" key="2">
    <source>
        <dbReference type="EMBL" id="RGB79726.1"/>
    </source>
</evidence>
<gene>
    <name evidence="2" type="ORF">DW070_09320</name>
</gene>
<name>A0A3E2TN49_9FIRM</name>
<accession>A0A3E2TN49</accession>
<evidence type="ECO:0000256" key="1">
    <source>
        <dbReference type="SAM" id="Phobius"/>
    </source>
</evidence>
<proteinExistence type="predicted"/>
<keyword evidence="1" id="KW-0812">Transmembrane</keyword>
<sequence>MKKLEIVRILAAAILIGGVISIPLINNHTAYKVEKALCEIPLPEETELIESLSQAGKLTGNGNGMQYFGAILIRSELSLEELETYYSDYRSNEWEYLVEIQEGQSIEVIEHKALQFSEEIEDGGYYIVYSWGSGNSLLKELDMRGH</sequence>
<feature type="transmembrane region" description="Helical" evidence="1">
    <location>
        <begin position="6"/>
        <end position="25"/>
    </location>
</feature>
<evidence type="ECO:0000313" key="3">
    <source>
        <dbReference type="Proteomes" id="UP000260773"/>
    </source>
</evidence>
<organism evidence="2 3">
    <name type="scientific">Coprococcus catus</name>
    <dbReference type="NCBI Taxonomy" id="116085"/>
    <lineage>
        <taxon>Bacteria</taxon>
        <taxon>Bacillati</taxon>
        <taxon>Bacillota</taxon>
        <taxon>Clostridia</taxon>
        <taxon>Lachnospirales</taxon>
        <taxon>Lachnospiraceae</taxon>
        <taxon>Coprococcus</taxon>
    </lineage>
</organism>
<dbReference type="RefSeq" id="WP_117528462.1">
    <property type="nucleotide sequence ID" value="NZ_JAAXCM010000029.1"/>
</dbReference>
<comment type="caution">
    <text evidence="2">The sequence shown here is derived from an EMBL/GenBank/DDBJ whole genome shotgun (WGS) entry which is preliminary data.</text>
</comment>
<reference evidence="2 3" key="1">
    <citation type="submission" date="2018-08" db="EMBL/GenBank/DDBJ databases">
        <title>A genome reference for cultivated species of the human gut microbiota.</title>
        <authorList>
            <person name="Zou Y."/>
            <person name="Xue W."/>
            <person name="Luo G."/>
        </authorList>
    </citation>
    <scope>NUCLEOTIDE SEQUENCE [LARGE SCALE GENOMIC DNA]</scope>
    <source>
        <strain evidence="2 3">AF45-17</strain>
    </source>
</reference>
<dbReference type="Proteomes" id="UP000260773">
    <property type="component" value="Unassembled WGS sequence"/>
</dbReference>
<dbReference type="GeneID" id="74986990"/>
<dbReference type="AlphaFoldDB" id="A0A3E2TN49"/>
<dbReference type="EMBL" id="QVEP01000020">
    <property type="protein sequence ID" value="RGB79726.1"/>
    <property type="molecule type" value="Genomic_DNA"/>
</dbReference>
<protein>
    <submittedName>
        <fullName evidence="2">Uncharacterized protein</fullName>
    </submittedName>
</protein>
<keyword evidence="1" id="KW-1133">Transmembrane helix</keyword>
<keyword evidence="1" id="KW-0472">Membrane</keyword>